<feature type="transmembrane region" description="Helical" evidence="1">
    <location>
        <begin position="12"/>
        <end position="33"/>
    </location>
</feature>
<reference evidence="2 3" key="1">
    <citation type="submission" date="2018-04" db="EMBL/GenBank/DDBJ databases">
        <title>WGS assembly of Panicum hallii var. hallii HAL2.</title>
        <authorList>
            <person name="Lovell J."/>
            <person name="Jenkins J."/>
            <person name="Lowry D."/>
            <person name="Mamidi S."/>
            <person name="Sreedasyam A."/>
            <person name="Weng X."/>
            <person name="Barry K."/>
            <person name="Bonette J."/>
            <person name="Campitelli B."/>
            <person name="Daum C."/>
            <person name="Gordon S."/>
            <person name="Gould B."/>
            <person name="Lipzen A."/>
            <person name="MacQueen A."/>
            <person name="Palacio-Mejia J."/>
            <person name="Plott C."/>
            <person name="Shakirov E."/>
            <person name="Shu S."/>
            <person name="Yoshinaga Y."/>
            <person name="Zane M."/>
            <person name="Rokhsar D."/>
            <person name="Grimwood J."/>
            <person name="Schmutz J."/>
            <person name="Juenger T."/>
        </authorList>
    </citation>
    <scope>NUCLEOTIDE SEQUENCE [LARGE SCALE GENOMIC DNA]</scope>
    <source>
        <strain evidence="3">cv. HAL2</strain>
    </source>
</reference>
<protein>
    <submittedName>
        <fullName evidence="2">Uncharacterized protein</fullName>
    </submittedName>
</protein>
<proteinExistence type="predicted"/>
<evidence type="ECO:0000313" key="3">
    <source>
        <dbReference type="Proteomes" id="UP000244336"/>
    </source>
</evidence>
<keyword evidence="3" id="KW-1185">Reference proteome</keyword>
<dbReference type="Gramene" id="PUZ58454">
    <property type="protein sequence ID" value="PUZ58454"/>
    <property type="gene ID" value="GQ55_5G510300"/>
</dbReference>
<dbReference type="AlphaFoldDB" id="A0A2T7DS99"/>
<organism evidence="2 3">
    <name type="scientific">Panicum hallii var. hallii</name>
    <dbReference type="NCBI Taxonomy" id="1504633"/>
    <lineage>
        <taxon>Eukaryota</taxon>
        <taxon>Viridiplantae</taxon>
        <taxon>Streptophyta</taxon>
        <taxon>Embryophyta</taxon>
        <taxon>Tracheophyta</taxon>
        <taxon>Spermatophyta</taxon>
        <taxon>Magnoliopsida</taxon>
        <taxon>Liliopsida</taxon>
        <taxon>Poales</taxon>
        <taxon>Poaceae</taxon>
        <taxon>PACMAD clade</taxon>
        <taxon>Panicoideae</taxon>
        <taxon>Panicodae</taxon>
        <taxon>Paniceae</taxon>
        <taxon>Panicinae</taxon>
        <taxon>Panicum</taxon>
        <taxon>Panicum sect. Panicum</taxon>
    </lineage>
</organism>
<keyword evidence="1" id="KW-0472">Membrane</keyword>
<accession>A0A2T7DS99</accession>
<gene>
    <name evidence="2" type="ORF">GQ55_5G510300</name>
</gene>
<evidence type="ECO:0000313" key="2">
    <source>
        <dbReference type="EMBL" id="PUZ58454.1"/>
    </source>
</evidence>
<keyword evidence="1" id="KW-0812">Transmembrane</keyword>
<dbReference type="EMBL" id="CM009753">
    <property type="protein sequence ID" value="PUZ58454.1"/>
    <property type="molecule type" value="Genomic_DNA"/>
</dbReference>
<evidence type="ECO:0000256" key="1">
    <source>
        <dbReference type="SAM" id="Phobius"/>
    </source>
</evidence>
<sequence>MTCRVNLNRELLGLLGLSVNANYFCSVIGMIFISKWDQNMEWNSSSIQSIIKWLVSLHPFGLEW</sequence>
<name>A0A2T7DS99_9POAL</name>
<dbReference type="Proteomes" id="UP000244336">
    <property type="component" value="Chromosome 5"/>
</dbReference>
<keyword evidence="1" id="KW-1133">Transmembrane helix</keyword>